<organism evidence="1 2">
    <name type="scientific">Actinosynnema pretiosum</name>
    <dbReference type="NCBI Taxonomy" id="42197"/>
    <lineage>
        <taxon>Bacteria</taxon>
        <taxon>Bacillati</taxon>
        <taxon>Actinomycetota</taxon>
        <taxon>Actinomycetes</taxon>
        <taxon>Pseudonocardiales</taxon>
        <taxon>Pseudonocardiaceae</taxon>
        <taxon>Actinosynnema</taxon>
    </lineage>
</organism>
<accession>A0A290Z454</accession>
<sequence>MTYEPFPGGEGAVVGIESLTLDGARHYFAFNYPSDSVLSPLIDDAAAMAEFAAEHFTQTDGEHDAAYWAELVEIADEESGLAEFENTFFESEELERGETTYHLRYLLGAACAWDSAILKDAEVLAALDRLGLGHEWDDLDKCTELDGADAEYVVERYFEHIGELLESSWRTAFAPLFDR</sequence>
<dbReference type="Proteomes" id="UP000218505">
    <property type="component" value="Chromosome"/>
</dbReference>
<evidence type="ECO:0000313" key="2">
    <source>
        <dbReference type="Proteomes" id="UP000218505"/>
    </source>
</evidence>
<dbReference type="EMBL" id="CP023445">
    <property type="protein sequence ID" value="ATE53764.1"/>
    <property type="molecule type" value="Genomic_DNA"/>
</dbReference>
<gene>
    <name evidence="1" type="ORF">CNX65_11045</name>
</gene>
<name>A0A290Z454_9PSEU</name>
<dbReference type="KEGG" id="apre:CNX65_11045"/>
<reference evidence="1" key="1">
    <citation type="submission" date="2017-09" db="EMBL/GenBank/DDBJ databases">
        <title>Complete Genome Sequence of ansamitocin-producing Bacterium Actinosynnema pretiosum X47.</title>
        <authorList>
            <person name="Cao G."/>
            <person name="Zong G."/>
            <person name="Zhong C."/>
            <person name="Fu J."/>
        </authorList>
    </citation>
    <scope>NUCLEOTIDE SEQUENCE [LARGE SCALE GENOMIC DNA]</scope>
    <source>
        <strain evidence="1">X47</strain>
    </source>
</reference>
<protein>
    <submittedName>
        <fullName evidence="1">Uncharacterized protein</fullName>
    </submittedName>
</protein>
<dbReference type="AlphaFoldDB" id="A0A290Z454"/>
<dbReference type="RefSeq" id="WP_096492698.1">
    <property type="nucleotide sequence ID" value="NZ_CP023445.1"/>
</dbReference>
<evidence type="ECO:0000313" key="1">
    <source>
        <dbReference type="EMBL" id="ATE53764.1"/>
    </source>
</evidence>
<keyword evidence="2" id="KW-1185">Reference proteome</keyword>
<proteinExistence type="predicted"/>